<evidence type="ECO:0000256" key="1">
    <source>
        <dbReference type="ARBA" id="ARBA00008007"/>
    </source>
</evidence>
<dbReference type="Pfam" id="PF00156">
    <property type="entry name" value="Pribosyltran"/>
    <property type="match status" value="1"/>
</dbReference>
<dbReference type="CDD" id="cd06223">
    <property type="entry name" value="PRTases_typeI"/>
    <property type="match status" value="1"/>
</dbReference>
<dbReference type="InterPro" id="IPR029057">
    <property type="entry name" value="PRTase-like"/>
</dbReference>
<protein>
    <submittedName>
        <fullName evidence="3">ComF family protein</fullName>
    </submittedName>
</protein>
<dbReference type="Proteomes" id="UP000767446">
    <property type="component" value="Unassembled WGS sequence"/>
</dbReference>
<evidence type="ECO:0000313" key="3">
    <source>
        <dbReference type="EMBL" id="MBR8828624.1"/>
    </source>
</evidence>
<dbReference type="Gene3D" id="3.40.50.2020">
    <property type="match status" value="1"/>
</dbReference>
<evidence type="ECO:0000313" key="4">
    <source>
        <dbReference type="Proteomes" id="UP000767446"/>
    </source>
</evidence>
<reference evidence="3" key="1">
    <citation type="submission" date="2021-02" db="EMBL/GenBank/DDBJ databases">
        <title>Metagenome analyses of Stigonema ocellatum DSM 106950, Chlorogloea purpurea SAG 13.99 and Gomphosphaeria aponina DSM 107014.</title>
        <authorList>
            <person name="Marter P."/>
            <person name="Huang S."/>
        </authorList>
    </citation>
    <scope>NUCLEOTIDE SEQUENCE</scope>
    <source>
        <strain evidence="3">JP213</strain>
    </source>
</reference>
<organism evidence="3 4">
    <name type="scientific">Gomphosphaeria aponina SAG 52.96 = DSM 107014</name>
    <dbReference type="NCBI Taxonomy" id="1521640"/>
    <lineage>
        <taxon>Bacteria</taxon>
        <taxon>Bacillati</taxon>
        <taxon>Cyanobacteriota</taxon>
        <taxon>Cyanophyceae</taxon>
        <taxon>Oscillatoriophycideae</taxon>
        <taxon>Chroococcales</taxon>
        <taxon>Gomphosphaeriaceae</taxon>
        <taxon>Gomphosphaeria</taxon>
    </lineage>
</organism>
<dbReference type="InterPro" id="IPR000836">
    <property type="entry name" value="PRTase_dom"/>
</dbReference>
<accession>A0A941GQS8</accession>
<dbReference type="EMBL" id="JADQBC010000079">
    <property type="protein sequence ID" value="MBR8828624.1"/>
    <property type="molecule type" value="Genomic_DNA"/>
</dbReference>
<dbReference type="PANTHER" id="PTHR47505:SF1">
    <property type="entry name" value="DNA UTILIZATION PROTEIN YHGH"/>
    <property type="match status" value="1"/>
</dbReference>
<feature type="domain" description="Phosphoribosyltransferase" evidence="2">
    <location>
        <begin position="117"/>
        <end position="213"/>
    </location>
</feature>
<comment type="similarity">
    <text evidence="1">Belongs to the ComF/GntX family.</text>
</comment>
<gene>
    <name evidence="3" type="ORF">DSM107014_12120</name>
</gene>
<comment type="caution">
    <text evidence="3">The sequence shown here is derived from an EMBL/GenBank/DDBJ whole genome shotgun (WGS) entry which is preliminary data.</text>
</comment>
<evidence type="ECO:0000259" key="2">
    <source>
        <dbReference type="Pfam" id="PF00156"/>
    </source>
</evidence>
<dbReference type="PANTHER" id="PTHR47505">
    <property type="entry name" value="DNA UTILIZATION PROTEIN YHGH"/>
    <property type="match status" value="1"/>
</dbReference>
<sequence>MFKNILSLFLKENCPLCQRPADEIVCKYCQKQLESCKLSNNSQYWQGELPLFVWGEYEGKLKRAIARCKYDNHPELGELLGYWLGKEWQSAPVSRKLKQFTVVPIPLHQKKLKERGFNQAEIIASSFCQITGAKLQAAGLVRVKATKAMYGLKPKEREENLKNALALGKDLQKKTPNSVLIIDDIYTTGTTAKNAAQVLREKGIKVVGIAAIAKPIVI</sequence>
<name>A0A941GQS8_9CHRO</name>
<dbReference type="SUPFAM" id="SSF53271">
    <property type="entry name" value="PRTase-like"/>
    <property type="match status" value="1"/>
</dbReference>
<proteinExistence type="inferred from homology"/>
<dbReference type="AlphaFoldDB" id="A0A941GQS8"/>
<dbReference type="InterPro" id="IPR051910">
    <property type="entry name" value="ComF/GntX_DNA_util-trans"/>
</dbReference>